<evidence type="ECO:0000256" key="1">
    <source>
        <dbReference type="SAM" id="SignalP"/>
    </source>
</evidence>
<organism evidence="3 4">
    <name type="scientific">Bizionia sediminis</name>
    <dbReference type="NCBI Taxonomy" id="1737064"/>
    <lineage>
        <taxon>Bacteria</taxon>
        <taxon>Pseudomonadati</taxon>
        <taxon>Bacteroidota</taxon>
        <taxon>Flavobacteriia</taxon>
        <taxon>Flavobacteriales</taxon>
        <taxon>Flavobacteriaceae</taxon>
        <taxon>Bizionia</taxon>
    </lineage>
</organism>
<dbReference type="EMBL" id="JBHULS010000002">
    <property type="protein sequence ID" value="MFD2551259.1"/>
    <property type="molecule type" value="Genomic_DNA"/>
</dbReference>
<protein>
    <submittedName>
        <fullName evidence="3">M28 family peptidase</fullName>
    </submittedName>
</protein>
<keyword evidence="4" id="KW-1185">Reference proteome</keyword>
<dbReference type="Pfam" id="PF04389">
    <property type="entry name" value="Peptidase_M28"/>
    <property type="match status" value="1"/>
</dbReference>
<dbReference type="Proteomes" id="UP001597472">
    <property type="component" value="Unassembled WGS sequence"/>
</dbReference>
<reference evidence="4" key="1">
    <citation type="journal article" date="2019" name="Int. J. Syst. Evol. Microbiol.">
        <title>The Global Catalogue of Microorganisms (GCM) 10K type strain sequencing project: providing services to taxonomists for standard genome sequencing and annotation.</title>
        <authorList>
            <consortium name="The Broad Institute Genomics Platform"/>
            <consortium name="The Broad Institute Genome Sequencing Center for Infectious Disease"/>
            <person name="Wu L."/>
            <person name="Ma J."/>
        </authorList>
    </citation>
    <scope>NUCLEOTIDE SEQUENCE [LARGE SCALE GENOMIC DNA]</scope>
    <source>
        <strain evidence="4">KCTC 42587</strain>
    </source>
</reference>
<evidence type="ECO:0000313" key="4">
    <source>
        <dbReference type="Proteomes" id="UP001597472"/>
    </source>
</evidence>
<dbReference type="InterPro" id="IPR007484">
    <property type="entry name" value="Peptidase_M28"/>
</dbReference>
<dbReference type="Gene3D" id="3.40.630.10">
    <property type="entry name" value="Zn peptidases"/>
    <property type="match status" value="1"/>
</dbReference>
<evidence type="ECO:0000313" key="3">
    <source>
        <dbReference type="EMBL" id="MFD2551259.1"/>
    </source>
</evidence>
<proteinExistence type="predicted"/>
<evidence type="ECO:0000259" key="2">
    <source>
        <dbReference type="Pfam" id="PF04389"/>
    </source>
</evidence>
<dbReference type="RefSeq" id="WP_376892402.1">
    <property type="nucleotide sequence ID" value="NZ_JBHULS010000002.1"/>
</dbReference>
<feature type="signal peptide" evidence="1">
    <location>
        <begin position="1"/>
        <end position="22"/>
    </location>
</feature>
<dbReference type="InterPro" id="IPR045175">
    <property type="entry name" value="M28_fam"/>
</dbReference>
<feature type="domain" description="Peptidase M28" evidence="2">
    <location>
        <begin position="97"/>
        <end position="290"/>
    </location>
</feature>
<sequence>MKQLYFIFILVVAGLATWSSNAQINQSFAFNDNSLLQHVKELSSDTYQGRRSGTAGVTLAKNYIIAQIQALNVLPLTAKYEQPFQFIDGRTKYSAVNILGKIVGSHTPDKHIVISAHYDHEGIKNGQIYNGADDNASGVSALLAFAEYFKTHPPKHSVILAFFDGEELGLQGAEFFVNNPVVSLQSIVLNINLDMISRNDKQELYVTGIQTHPNLKKAYAKRDKITGIHVIAGHDGTDGKQDWTLSSDHAHFHLNGIPFLYFGVEDHEDYHKPTDDFENIHPEFYKKAVHSIISIFKQIDASTF</sequence>
<feature type="chain" id="PRO_5047384211" evidence="1">
    <location>
        <begin position="23"/>
        <end position="304"/>
    </location>
</feature>
<keyword evidence="1" id="KW-0732">Signal</keyword>
<dbReference type="PANTHER" id="PTHR12147:SF26">
    <property type="entry name" value="PEPTIDASE M28 DOMAIN-CONTAINING PROTEIN"/>
    <property type="match status" value="1"/>
</dbReference>
<gene>
    <name evidence="3" type="ORF">ACFSQP_05465</name>
</gene>
<comment type="caution">
    <text evidence="3">The sequence shown here is derived from an EMBL/GenBank/DDBJ whole genome shotgun (WGS) entry which is preliminary data.</text>
</comment>
<dbReference type="PANTHER" id="PTHR12147">
    <property type="entry name" value="METALLOPEPTIDASE M28 FAMILY MEMBER"/>
    <property type="match status" value="1"/>
</dbReference>
<dbReference type="SUPFAM" id="SSF53187">
    <property type="entry name" value="Zn-dependent exopeptidases"/>
    <property type="match status" value="1"/>
</dbReference>
<accession>A0ABW5KSC8</accession>
<name>A0ABW5KSC8_9FLAO</name>